<gene>
    <name evidence="1" type="ORF">BV25DRAFT_1915077</name>
</gene>
<name>A0ACB8T6G5_9AGAM</name>
<accession>A0ACB8T6G5</accession>
<feature type="non-terminal residue" evidence="1">
    <location>
        <position position="1"/>
    </location>
</feature>
<protein>
    <submittedName>
        <fullName evidence="1">Uncharacterized protein</fullName>
    </submittedName>
</protein>
<proteinExistence type="predicted"/>
<comment type="caution">
    <text evidence="1">The sequence shown here is derived from an EMBL/GenBank/DDBJ whole genome shotgun (WGS) entry which is preliminary data.</text>
</comment>
<evidence type="ECO:0000313" key="2">
    <source>
        <dbReference type="Proteomes" id="UP000814140"/>
    </source>
</evidence>
<dbReference type="EMBL" id="MU277202">
    <property type="protein sequence ID" value="KAI0063576.1"/>
    <property type="molecule type" value="Genomic_DNA"/>
</dbReference>
<dbReference type="Proteomes" id="UP000814140">
    <property type="component" value="Unassembled WGS sequence"/>
</dbReference>
<organism evidence="1 2">
    <name type="scientific">Artomyces pyxidatus</name>
    <dbReference type="NCBI Taxonomy" id="48021"/>
    <lineage>
        <taxon>Eukaryota</taxon>
        <taxon>Fungi</taxon>
        <taxon>Dikarya</taxon>
        <taxon>Basidiomycota</taxon>
        <taxon>Agaricomycotina</taxon>
        <taxon>Agaricomycetes</taxon>
        <taxon>Russulales</taxon>
        <taxon>Auriscalpiaceae</taxon>
        <taxon>Artomyces</taxon>
    </lineage>
</organism>
<keyword evidence="2" id="KW-1185">Reference proteome</keyword>
<reference evidence="1" key="1">
    <citation type="submission" date="2021-03" db="EMBL/GenBank/DDBJ databases">
        <authorList>
            <consortium name="DOE Joint Genome Institute"/>
            <person name="Ahrendt S."/>
            <person name="Looney B.P."/>
            <person name="Miyauchi S."/>
            <person name="Morin E."/>
            <person name="Drula E."/>
            <person name="Courty P.E."/>
            <person name="Chicoki N."/>
            <person name="Fauchery L."/>
            <person name="Kohler A."/>
            <person name="Kuo A."/>
            <person name="Labutti K."/>
            <person name="Pangilinan J."/>
            <person name="Lipzen A."/>
            <person name="Riley R."/>
            <person name="Andreopoulos W."/>
            <person name="He G."/>
            <person name="Johnson J."/>
            <person name="Barry K.W."/>
            <person name="Grigoriev I.V."/>
            <person name="Nagy L."/>
            <person name="Hibbett D."/>
            <person name="Henrissat B."/>
            <person name="Matheny P.B."/>
            <person name="Labbe J."/>
            <person name="Martin F."/>
        </authorList>
    </citation>
    <scope>NUCLEOTIDE SEQUENCE</scope>
    <source>
        <strain evidence="1">HHB10654</strain>
    </source>
</reference>
<sequence>SIFGDAAGEEIENVLKTAVLGSAVGAGVTGTVNGVKSLTQDKSAGTRRGALGKIFGEATGKEVENVLKTAVLGSAVGAGVTGTVNGIKGLVNKNKSQRDLEERGALSSIFGDAAGEEIENVLKTAVLGSAVGAGVTGAVKGVQSLTKPKTTSRRSLSDDFHELLAKLEGQKAKPLTGAVEARDFEERGIADEIATFISGLNPLKALSAVEARDLELLASLSRRALNEMD</sequence>
<reference evidence="1" key="2">
    <citation type="journal article" date="2022" name="New Phytol.">
        <title>Evolutionary transition to the ectomycorrhizal habit in the genomes of a hyperdiverse lineage of mushroom-forming fungi.</title>
        <authorList>
            <person name="Looney B."/>
            <person name="Miyauchi S."/>
            <person name="Morin E."/>
            <person name="Drula E."/>
            <person name="Courty P.E."/>
            <person name="Kohler A."/>
            <person name="Kuo A."/>
            <person name="LaButti K."/>
            <person name="Pangilinan J."/>
            <person name="Lipzen A."/>
            <person name="Riley R."/>
            <person name="Andreopoulos W."/>
            <person name="He G."/>
            <person name="Johnson J."/>
            <person name="Nolan M."/>
            <person name="Tritt A."/>
            <person name="Barry K.W."/>
            <person name="Grigoriev I.V."/>
            <person name="Nagy L.G."/>
            <person name="Hibbett D."/>
            <person name="Henrissat B."/>
            <person name="Matheny P.B."/>
            <person name="Labbe J."/>
            <person name="Martin F.M."/>
        </authorList>
    </citation>
    <scope>NUCLEOTIDE SEQUENCE</scope>
    <source>
        <strain evidence="1">HHB10654</strain>
    </source>
</reference>
<evidence type="ECO:0000313" key="1">
    <source>
        <dbReference type="EMBL" id="KAI0063576.1"/>
    </source>
</evidence>